<feature type="domain" description="Polymerase beta nucleotidyltransferase" evidence="1">
    <location>
        <begin position="19"/>
        <end position="98"/>
    </location>
</feature>
<dbReference type="AlphaFoldDB" id="A0A0K2GDX1"/>
<accession>A0A0K2GDX1</accession>
<dbReference type="SUPFAM" id="SSF81301">
    <property type="entry name" value="Nucleotidyltransferase"/>
    <property type="match status" value="1"/>
</dbReference>
<dbReference type="InterPro" id="IPR052930">
    <property type="entry name" value="TA_antitoxin_MntA"/>
</dbReference>
<dbReference type="Gene3D" id="3.30.460.10">
    <property type="entry name" value="Beta Polymerase, domain 2"/>
    <property type="match status" value="1"/>
</dbReference>
<dbReference type="KEGG" id="nmv:NITMOv2_2741"/>
<gene>
    <name evidence="2" type="ORF">NITMOv2_2741</name>
</gene>
<dbReference type="STRING" id="42253.NITMOv2_2741"/>
<dbReference type="PANTHER" id="PTHR43852">
    <property type="entry name" value="NUCLEOTIDYLTRANSFERASE"/>
    <property type="match status" value="1"/>
</dbReference>
<dbReference type="Proteomes" id="UP000069205">
    <property type="component" value="Chromosome"/>
</dbReference>
<dbReference type="CDD" id="cd05403">
    <property type="entry name" value="NT_KNTase_like"/>
    <property type="match status" value="1"/>
</dbReference>
<dbReference type="PATRIC" id="fig|42253.5.peg.2711"/>
<name>A0A0K2GDX1_NITMO</name>
<protein>
    <recommendedName>
        <fullName evidence="1">Polymerase beta nucleotidyltransferase domain-containing protein</fullName>
    </recommendedName>
</protein>
<evidence type="ECO:0000313" key="2">
    <source>
        <dbReference type="EMBL" id="ALA59151.1"/>
    </source>
</evidence>
<reference evidence="2 3" key="1">
    <citation type="journal article" date="2015" name="Proc. Natl. Acad. Sci. U.S.A.">
        <title>Expanded metabolic versatility of ubiquitous nitrite-oxidizing bacteria from the genus Nitrospira.</title>
        <authorList>
            <person name="Koch H."/>
            <person name="Lucker S."/>
            <person name="Albertsen M."/>
            <person name="Kitzinger K."/>
            <person name="Herbold C."/>
            <person name="Spieck E."/>
            <person name="Nielsen P.H."/>
            <person name="Wagner M."/>
            <person name="Daims H."/>
        </authorList>
    </citation>
    <scope>NUCLEOTIDE SEQUENCE [LARGE SCALE GENOMIC DNA]</scope>
    <source>
        <strain evidence="2 3">NSP M-1</strain>
    </source>
</reference>
<dbReference type="InterPro" id="IPR043519">
    <property type="entry name" value="NT_sf"/>
</dbReference>
<dbReference type="Pfam" id="PF18765">
    <property type="entry name" value="Polbeta"/>
    <property type="match status" value="1"/>
</dbReference>
<organism evidence="2 3">
    <name type="scientific">Nitrospira moscoviensis</name>
    <dbReference type="NCBI Taxonomy" id="42253"/>
    <lineage>
        <taxon>Bacteria</taxon>
        <taxon>Pseudomonadati</taxon>
        <taxon>Nitrospirota</taxon>
        <taxon>Nitrospiria</taxon>
        <taxon>Nitrospirales</taxon>
        <taxon>Nitrospiraceae</taxon>
        <taxon>Nitrospira</taxon>
    </lineage>
</organism>
<sequence>MQPSDISVDQIRHALSPFMGRTDIRLIILFGSVAAGVAGRDSDIDLGILASAPFDVTAMTQEIAGYLGTARIDVVDLRRASPVLAIQALRAGRLLYEAHPGDYATYYSLALRRYVDTAKLRAAQQAVIADFLAARGLA</sequence>
<dbReference type="PANTHER" id="PTHR43852:SF2">
    <property type="entry name" value="PROTEIN ADENYLYLTRANSFERASE MNTA"/>
    <property type="match status" value="1"/>
</dbReference>
<keyword evidence="3" id="KW-1185">Reference proteome</keyword>
<proteinExistence type="predicted"/>
<evidence type="ECO:0000313" key="3">
    <source>
        <dbReference type="Proteomes" id="UP000069205"/>
    </source>
</evidence>
<evidence type="ECO:0000259" key="1">
    <source>
        <dbReference type="Pfam" id="PF18765"/>
    </source>
</evidence>
<dbReference type="NCBIfam" id="NF047752">
    <property type="entry name" value="MntA_antitoxin"/>
    <property type="match status" value="1"/>
</dbReference>
<dbReference type="InterPro" id="IPR041633">
    <property type="entry name" value="Polbeta"/>
</dbReference>
<dbReference type="EMBL" id="CP011801">
    <property type="protein sequence ID" value="ALA59151.1"/>
    <property type="molecule type" value="Genomic_DNA"/>
</dbReference>